<gene>
    <name evidence="3" type="ORF">POL67_04965</name>
</gene>
<dbReference type="InterPro" id="IPR008984">
    <property type="entry name" value="SMAD_FHA_dom_sf"/>
</dbReference>
<evidence type="ECO:0000313" key="4">
    <source>
        <dbReference type="Proteomes" id="UP001221411"/>
    </source>
</evidence>
<dbReference type="Pfam" id="PF00498">
    <property type="entry name" value="FHA"/>
    <property type="match status" value="1"/>
</dbReference>
<evidence type="ECO:0000259" key="2">
    <source>
        <dbReference type="PROSITE" id="PS50006"/>
    </source>
</evidence>
<feature type="region of interest" description="Disordered" evidence="1">
    <location>
        <begin position="99"/>
        <end position="127"/>
    </location>
</feature>
<sequence>MEVRWGPMKGRKALIGAGASLRVGRTEWSDLILPHDKGLSRRHFTLSWDGERGTLRDEETVEGTYLDGQRVKFGEVGHGTWIRAGETDFMVYVEDKIPPQEEDDLDEDEPATEDERSLAGEKRAEEEKRREAARIALAKLREESGKEPMYAILDAARDDRILELLRQSAEPYQSLYEGIQGEPLATVAPYLTGPFRDDSVLLDRLVMEGWGRRWGIFVTSREGFTEVRRHFRRLLMVEMEETGEKVYFRFYDPWVISTFWSFSSMRHQQAVKGFNLLLFAEGNGRQFTVLNVLEPRSGAGGARP</sequence>
<protein>
    <submittedName>
        <fullName evidence="3">DUF4123 domain-containing protein</fullName>
    </submittedName>
</protein>
<dbReference type="PROSITE" id="PS50006">
    <property type="entry name" value="FHA_DOMAIN"/>
    <property type="match status" value="1"/>
</dbReference>
<dbReference type="RefSeq" id="WP_271930744.1">
    <property type="nucleotide sequence ID" value="NZ_JAQNDO010000001.1"/>
</dbReference>
<dbReference type="Proteomes" id="UP001221411">
    <property type="component" value="Unassembled WGS sequence"/>
</dbReference>
<dbReference type="CDD" id="cd00060">
    <property type="entry name" value="FHA"/>
    <property type="match status" value="1"/>
</dbReference>
<accession>A0ABT5EFT2</accession>
<comment type="caution">
    <text evidence="3">The sequence shown here is derived from an EMBL/GenBank/DDBJ whole genome shotgun (WGS) entry which is preliminary data.</text>
</comment>
<keyword evidence="4" id="KW-1185">Reference proteome</keyword>
<organism evidence="3 4">
    <name type="scientific">Polyangium mundeleinium</name>
    <dbReference type="NCBI Taxonomy" id="2995306"/>
    <lineage>
        <taxon>Bacteria</taxon>
        <taxon>Pseudomonadati</taxon>
        <taxon>Myxococcota</taxon>
        <taxon>Polyangia</taxon>
        <taxon>Polyangiales</taxon>
        <taxon>Polyangiaceae</taxon>
        <taxon>Polyangium</taxon>
    </lineage>
</organism>
<feature type="compositionally biased region" description="Basic and acidic residues" evidence="1">
    <location>
        <begin position="113"/>
        <end position="127"/>
    </location>
</feature>
<name>A0ABT5EFT2_9BACT</name>
<dbReference type="InterPro" id="IPR025391">
    <property type="entry name" value="DUF4123"/>
</dbReference>
<dbReference type="InterPro" id="IPR000253">
    <property type="entry name" value="FHA_dom"/>
</dbReference>
<feature type="compositionally biased region" description="Acidic residues" evidence="1">
    <location>
        <begin position="100"/>
        <end position="112"/>
    </location>
</feature>
<evidence type="ECO:0000256" key="1">
    <source>
        <dbReference type="SAM" id="MobiDB-lite"/>
    </source>
</evidence>
<dbReference type="Gene3D" id="2.60.200.20">
    <property type="match status" value="1"/>
</dbReference>
<feature type="domain" description="FHA" evidence="2">
    <location>
        <begin position="21"/>
        <end position="71"/>
    </location>
</feature>
<dbReference type="Pfam" id="PF13503">
    <property type="entry name" value="DUF4123"/>
    <property type="match status" value="1"/>
</dbReference>
<reference evidence="3 4" key="1">
    <citation type="submission" date="2022-11" db="EMBL/GenBank/DDBJ databases">
        <title>Minimal conservation of predation-associated metabolite biosynthetic gene clusters underscores biosynthetic potential of Myxococcota including descriptions for ten novel species: Archangium lansinium sp. nov., Myxococcus landrumus sp. nov., Nannocystis bai.</title>
        <authorList>
            <person name="Ahearne A."/>
            <person name="Stevens C."/>
            <person name="Dowd S."/>
        </authorList>
    </citation>
    <scope>NUCLEOTIDE SEQUENCE [LARGE SCALE GENOMIC DNA]</scope>
    <source>
        <strain evidence="3 4">RJM3</strain>
    </source>
</reference>
<dbReference type="SUPFAM" id="SSF49879">
    <property type="entry name" value="SMAD/FHA domain"/>
    <property type="match status" value="1"/>
</dbReference>
<proteinExistence type="predicted"/>
<dbReference type="EMBL" id="JAQNDO010000001">
    <property type="protein sequence ID" value="MDC0740686.1"/>
    <property type="molecule type" value="Genomic_DNA"/>
</dbReference>
<evidence type="ECO:0000313" key="3">
    <source>
        <dbReference type="EMBL" id="MDC0740686.1"/>
    </source>
</evidence>
<dbReference type="SMART" id="SM00240">
    <property type="entry name" value="FHA"/>
    <property type="match status" value="1"/>
</dbReference>